<proteinExistence type="predicted"/>
<sequence>MLRFSTSLFPSLPPCLPPGRPTCQRWLQESRLWEQPVSLARSPAPQAEGQPSIPAYVNPLISPPCPRNPHTCSPIILGSNFISTRVAAHCRQPLQSFLINSRFVPYPSFWTHLSDIPIGAGLRTPRQPSDPNPTKNPALPPSKKLFPFFLPNLPITYLRS</sequence>
<evidence type="ECO:0000313" key="2">
    <source>
        <dbReference type="EMBL" id="KAK2825474.1"/>
    </source>
</evidence>
<evidence type="ECO:0000313" key="3">
    <source>
        <dbReference type="Proteomes" id="UP001187315"/>
    </source>
</evidence>
<comment type="caution">
    <text evidence="2">The sequence shown here is derived from an EMBL/GenBank/DDBJ whole genome shotgun (WGS) entry which is preliminary data.</text>
</comment>
<protein>
    <submittedName>
        <fullName evidence="2">Uncharacterized protein</fullName>
    </submittedName>
</protein>
<organism evidence="2 3">
    <name type="scientific">Tachysurus vachellii</name>
    <name type="common">Darkbarbel catfish</name>
    <name type="synonym">Pelteobagrus vachellii</name>
    <dbReference type="NCBI Taxonomy" id="175792"/>
    <lineage>
        <taxon>Eukaryota</taxon>
        <taxon>Metazoa</taxon>
        <taxon>Chordata</taxon>
        <taxon>Craniata</taxon>
        <taxon>Vertebrata</taxon>
        <taxon>Euteleostomi</taxon>
        <taxon>Actinopterygii</taxon>
        <taxon>Neopterygii</taxon>
        <taxon>Teleostei</taxon>
        <taxon>Ostariophysi</taxon>
        <taxon>Siluriformes</taxon>
        <taxon>Bagridae</taxon>
        <taxon>Tachysurus</taxon>
    </lineage>
</organism>
<reference evidence="2" key="1">
    <citation type="submission" date="2023-08" db="EMBL/GenBank/DDBJ databases">
        <title>Pelteobagrus vachellii genome.</title>
        <authorList>
            <person name="Liu H."/>
        </authorList>
    </citation>
    <scope>NUCLEOTIDE SEQUENCE</scope>
    <source>
        <strain evidence="2">PRFRI_2022a</strain>
        <tissue evidence="2">Muscle</tissue>
    </source>
</reference>
<keyword evidence="3" id="KW-1185">Reference proteome</keyword>
<name>A0AA88LWJ4_TACVA</name>
<evidence type="ECO:0000256" key="1">
    <source>
        <dbReference type="SAM" id="MobiDB-lite"/>
    </source>
</evidence>
<feature type="region of interest" description="Disordered" evidence="1">
    <location>
        <begin position="121"/>
        <end position="143"/>
    </location>
</feature>
<dbReference type="AlphaFoldDB" id="A0AA88LWJ4"/>
<feature type="compositionally biased region" description="Polar residues" evidence="1">
    <location>
        <begin position="126"/>
        <end position="135"/>
    </location>
</feature>
<gene>
    <name evidence="2" type="ORF">Q7C36_019401</name>
</gene>
<accession>A0AA88LWJ4</accession>
<dbReference type="EMBL" id="JAVHJS010000020">
    <property type="protein sequence ID" value="KAK2825474.1"/>
    <property type="molecule type" value="Genomic_DNA"/>
</dbReference>
<dbReference type="Proteomes" id="UP001187315">
    <property type="component" value="Unassembled WGS sequence"/>
</dbReference>